<feature type="compositionally biased region" description="Polar residues" evidence="1">
    <location>
        <begin position="118"/>
        <end position="132"/>
    </location>
</feature>
<dbReference type="AlphaFoldDB" id="A0AAN6I9E8"/>
<dbReference type="SMART" id="SM00726">
    <property type="entry name" value="UIM"/>
    <property type="match status" value="2"/>
</dbReference>
<reference evidence="2" key="1">
    <citation type="journal article" date="2022" name="bioRxiv">
        <title>Deciphering the potential niche of two novel black yeast fungi from a biological soil crust based on their genomes, phenotypes, and melanin regulation.</title>
        <authorList>
            <consortium name="DOE Joint Genome Institute"/>
            <person name="Carr E.C."/>
            <person name="Barton Q."/>
            <person name="Grambo S."/>
            <person name="Sullivan M."/>
            <person name="Renfro C.M."/>
            <person name="Kuo A."/>
            <person name="Pangilinan J."/>
            <person name="Lipzen A."/>
            <person name="Keymanesh K."/>
            <person name="Savage E."/>
            <person name="Barry K."/>
            <person name="Grigoriev I.V."/>
            <person name="Riekhof W.R."/>
            <person name="Harris S.S."/>
        </authorList>
    </citation>
    <scope>NUCLEOTIDE SEQUENCE</scope>
    <source>
        <strain evidence="2">JF 03-4F</strain>
    </source>
</reference>
<protein>
    <submittedName>
        <fullName evidence="2">Uncharacterized protein</fullName>
    </submittedName>
</protein>
<evidence type="ECO:0000313" key="2">
    <source>
        <dbReference type="EMBL" id="KAI1609098.1"/>
    </source>
</evidence>
<proteinExistence type="predicted"/>
<feature type="region of interest" description="Disordered" evidence="1">
    <location>
        <begin position="203"/>
        <end position="269"/>
    </location>
</feature>
<feature type="compositionally biased region" description="Basic and acidic residues" evidence="1">
    <location>
        <begin position="137"/>
        <end position="150"/>
    </location>
</feature>
<keyword evidence="3" id="KW-1185">Reference proteome</keyword>
<feature type="compositionally biased region" description="Low complexity" evidence="1">
    <location>
        <begin position="151"/>
        <end position="164"/>
    </location>
</feature>
<accession>A0AAN6I9E8</accession>
<organism evidence="2 3">
    <name type="scientific">Exophiala viscosa</name>
    <dbReference type="NCBI Taxonomy" id="2486360"/>
    <lineage>
        <taxon>Eukaryota</taxon>
        <taxon>Fungi</taxon>
        <taxon>Dikarya</taxon>
        <taxon>Ascomycota</taxon>
        <taxon>Pezizomycotina</taxon>
        <taxon>Eurotiomycetes</taxon>
        <taxon>Chaetothyriomycetidae</taxon>
        <taxon>Chaetothyriales</taxon>
        <taxon>Herpotrichiellaceae</taxon>
        <taxon>Exophiala</taxon>
    </lineage>
</organism>
<dbReference type="Proteomes" id="UP001203852">
    <property type="component" value="Unassembled WGS sequence"/>
</dbReference>
<name>A0AAN6I9E8_9EURO</name>
<sequence length="431" mass="48323">MEHQRAQATQAGWPGYKSIEEDLKAAMWTEASVDSENTAGDDSVQVPDRSDPLSSDDDLQIVATRTRSLSPMSEDFDTPPQQPRARVYPDRDPVFQIWSSPPLRHASQRSARPFPNDQEAQASRSVSNTSFRGSRLAPDDPREKRSEDVALARALKASRRSYAAEQSVGQEKTRRFVSDNAGDRREKEELEWALRMSSLEYEAQHGAQRVSEQPERRPANFATTDSETTPHGAKTWAESSRRPIPSYEKASMPRKRAEVSGFSTSEDNGIRGRVQDALQQVRLAAERVQMKSPDIARPTEDDQLTAIFARDITNGNFEKAVTNFCQQAGGAVQPIFRATALGETTRSAREFTGRLLTPPPSQSNLAAESDDQPLPVQIRRLRAENTKLKHQIDSLRDEKAMDTRRIARLTSRRDELAKDLKIYDGLLFTTG</sequence>
<feature type="compositionally biased region" description="Basic and acidic residues" evidence="1">
    <location>
        <begin position="171"/>
        <end position="186"/>
    </location>
</feature>
<evidence type="ECO:0000313" key="3">
    <source>
        <dbReference type="Proteomes" id="UP001203852"/>
    </source>
</evidence>
<evidence type="ECO:0000256" key="1">
    <source>
        <dbReference type="SAM" id="MobiDB-lite"/>
    </source>
</evidence>
<dbReference type="InterPro" id="IPR003903">
    <property type="entry name" value="UIM_dom"/>
</dbReference>
<feature type="region of interest" description="Disordered" evidence="1">
    <location>
        <begin position="27"/>
        <end position="186"/>
    </location>
</feature>
<comment type="caution">
    <text evidence="2">The sequence shown here is derived from an EMBL/GenBank/DDBJ whole genome shotgun (WGS) entry which is preliminary data.</text>
</comment>
<gene>
    <name evidence="2" type="ORF">EDD36DRAFT_422805</name>
</gene>
<dbReference type="EMBL" id="MU404361">
    <property type="protein sequence ID" value="KAI1609098.1"/>
    <property type="molecule type" value="Genomic_DNA"/>
</dbReference>